<feature type="compositionally biased region" description="Low complexity" evidence="2">
    <location>
        <begin position="853"/>
        <end position="871"/>
    </location>
</feature>
<dbReference type="Proteomes" id="UP001519460">
    <property type="component" value="Unassembled WGS sequence"/>
</dbReference>
<dbReference type="InterPro" id="IPR022122">
    <property type="entry name" value="DUF3657"/>
</dbReference>
<dbReference type="PANTHER" id="PTHR12482">
    <property type="entry name" value="LIPASE ROG1-RELATED-RELATED"/>
    <property type="match status" value="1"/>
</dbReference>
<comment type="similarity">
    <text evidence="1">Belongs to the FAM135 family.</text>
</comment>
<dbReference type="PANTHER" id="PTHR12482:SF5">
    <property type="entry name" value="DUF676 DOMAIN-CONTAINING PROTEIN"/>
    <property type="match status" value="1"/>
</dbReference>
<feature type="compositionally biased region" description="Basic and acidic residues" evidence="2">
    <location>
        <begin position="877"/>
        <end position="900"/>
    </location>
</feature>
<feature type="region of interest" description="Disordered" evidence="2">
    <location>
        <begin position="852"/>
        <end position="918"/>
    </location>
</feature>
<dbReference type="EMBL" id="JACVVK020000033">
    <property type="protein sequence ID" value="KAK7501141.1"/>
    <property type="molecule type" value="Genomic_DNA"/>
</dbReference>
<protein>
    <recommendedName>
        <fullName evidence="3">DUF676 domain-containing protein</fullName>
    </recommendedName>
</protein>
<evidence type="ECO:0000256" key="2">
    <source>
        <dbReference type="SAM" id="MobiDB-lite"/>
    </source>
</evidence>
<sequence>MSELQATIELAVELNKFYNVDLFQRGFYQIRTSLKTPPKWPAKVEVSLNKPSKPELYRGSQTASANIVNNVTISRTFQILYRNEDMNVNDAILYRIHTLVDSSRVEESLEGLDLQLLVELWFGEEEDSSEGGDKMEMCSQRTLQLHFSPTKGLHCHLPVLFDYFHLSAMEVTLHATLIAIHQPYLNWNDLSFFAAAVEPEWVLQLVQVLEVPVALVDAISLSVSQSIRIGVESSTVTVAASLGLAAVPNDNFVCLPGGQTNSRMQHAHVMHKRICTLLLSAHESLQQSLAMYLSKLPQSKLNLEHKDCHSRLGGVIINLQKMDDEEDLIQQAITDITQLCAENVILWAQFLEEVTLRPEVHKILAKDHHSERVRRFAEAFFTLDHPKSSCLTCYDPGIHGHNALAGIVRSSAYFQQLRPLSVECTDLDGDVTTLPIIFEDIYHDSLSSVVTNSKASMRADQVAGDSSIQVSASSSSSLSLNGEVTPRVKSRSKKNFIKNIKPEAFKRPSSYSCSEVEKLEIQKAIGKADPKDDKLGVQLIGYRKVPKPDTDPSRAVLLGTLSPIQREQEGAQSATHPLRPASSTLSILPRTCWNRGSASSLPEFANLAVSQDSVASVGGLETPVMAQRSEVESVGDDEQVQEESSANCMQRRALFKAHRSYTAPVVDSSASASQQEGGLLDEPAGAVALSEQVCLAAGEERSASSLQDLPSQASNLAGKQSSSSMLCSRSGDLNPGAYAGGLSISSSSQGIRSLESGSDTKLDACSDDAYVANGYDETIDGEIQSEDSGIRLSADANTSSYDNVQSTSPLGLDRVQLSSSDVAARSVRDTDSFVSDVPSDVRLDDIALDNGEAAQSDSAASSSSNTSKLVSRTPSSRSDRKITVIELLREEYERSQREKSASGPPSMEGSPVHCHRASSDTDILRNLENAELARQRASEKLFKRPVTASGAARERSRLSTSSSYPELSRWADHDQPRLVSVVGSSTVNESARLASTMPYLLTPEEYDDGDGMHLIVCVHGLDGNSADLRLVRTYIEMALPGYRLEFLMSERNQQDTFADFEKMTEKLVSEILFNMEIYSSQVSRISFVGHSLGNIIIRSALTSPKLAHLLPKMYTFLSLSGPHLGALYNNSGLVNMGMWFMQKWKKSGSLLQLSLKDTSDPRQSFLYRLSQKPVLQHFKHVLLVGSCQDRYVPYHSSRIEMCRAAQKDSSVFGKVYQEMVENILMPIVKTPTCTLIRYDIFHALPSTANTIIGRAAHIAVLDSEVFIEKFLLVTGLKYFK</sequence>
<accession>A0ABD0LPH4</accession>
<dbReference type="Pfam" id="PF05057">
    <property type="entry name" value="DUF676"/>
    <property type="match status" value="1"/>
</dbReference>
<dbReference type="Pfam" id="PF12394">
    <property type="entry name" value="DUF3657"/>
    <property type="match status" value="1"/>
</dbReference>
<comment type="caution">
    <text evidence="4">The sequence shown here is derived from an EMBL/GenBank/DDBJ whole genome shotgun (WGS) entry which is preliminary data.</text>
</comment>
<proteinExistence type="inferred from homology"/>
<dbReference type="FunFam" id="3.40.50.1820:FF:000004">
    <property type="entry name" value="Protein FAM135A isoform a"/>
    <property type="match status" value="1"/>
</dbReference>
<dbReference type="AlphaFoldDB" id="A0ABD0LPH4"/>
<dbReference type="Gene3D" id="3.40.50.1820">
    <property type="entry name" value="alpha/beta hydrolase"/>
    <property type="match status" value="1"/>
</dbReference>
<dbReference type="InterPro" id="IPR029058">
    <property type="entry name" value="AB_hydrolase_fold"/>
</dbReference>
<gene>
    <name evidence="4" type="ORF">BaRGS_00007626</name>
</gene>
<feature type="domain" description="DUF676" evidence="3">
    <location>
        <begin position="1010"/>
        <end position="1203"/>
    </location>
</feature>
<feature type="region of interest" description="Disordered" evidence="2">
    <location>
        <begin position="705"/>
        <end position="729"/>
    </location>
</feature>
<dbReference type="InterPro" id="IPR044294">
    <property type="entry name" value="Lipase-like"/>
</dbReference>
<name>A0ABD0LPH4_9CAEN</name>
<evidence type="ECO:0000313" key="4">
    <source>
        <dbReference type="EMBL" id="KAK7501141.1"/>
    </source>
</evidence>
<feature type="compositionally biased region" description="Polar residues" evidence="2">
    <location>
        <begin position="705"/>
        <end position="727"/>
    </location>
</feature>
<evidence type="ECO:0000256" key="1">
    <source>
        <dbReference type="ARBA" id="ARBA00007949"/>
    </source>
</evidence>
<reference evidence="4 5" key="1">
    <citation type="journal article" date="2023" name="Sci. Data">
        <title>Genome assembly of the Korean intertidal mud-creeper Batillaria attramentaria.</title>
        <authorList>
            <person name="Patra A.K."/>
            <person name="Ho P.T."/>
            <person name="Jun S."/>
            <person name="Lee S.J."/>
            <person name="Kim Y."/>
            <person name="Won Y.J."/>
        </authorList>
    </citation>
    <scope>NUCLEOTIDE SEQUENCE [LARGE SCALE GENOMIC DNA]</scope>
    <source>
        <strain evidence="4">Wonlab-2016</strain>
    </source>
</reference>
<evidence type="ECO:0000313" key="5">
    <source>
        <dbReference type="Proteomes" id="UP001519460"/>
    </source>
</evidence>
<dbReference type="SUPFAM" id="SSF53474">
    <property type="entry name" value="alpha/beta-Hydrolases"/>
    <property type="match status" value="1"/>
</dbReference>
<evidence type="ECO:0000259" key="3">
    <source>
        <dbReference type="Pfam" id="PF05057"/>
    </source>
</evidence>
<organism evidence="4 5">
    <name type="scientific">Batillaria attramentaria</name>
    <dbReference type="NCBI Taxonomy" id="370345"/>
    <lineage>
        <taxon>Eukaryota</taxon>
        <taxon>Metazoa</taxon>
        <taxon>Spiralia</taxon>
        <taxon>Lophotrochozoa</taxon>
        <taxon>Mollusca</taxon>
        <taxon>Gastropoda</taxon>
        <taxon>Caenogastropoda</taxon>
        <taxon>Sorbeoconcha</taxon>
        <taxon>Cerithioidea</taxon>
        <taxon>Batillariidae</taxon>
        <taxon>Batillaria</taxon>
    </lineage>
</organism>
<keyword evidence="5" id="KW-1185">Reference proteome</keyword>
<dbReference type="InterPro" id="IPR007751">
    <property type="entry name" value="DUF676_lipase-like"/>
</dbReference>